<keyword evidence="1" id="KW-0812">Transmembrane</keyword>
<keyword evidence="1" id="KW-0472">Membrane</keyword>
<dbReference type="EMBL" id="JANAVB010019797">
    <property type="protein sequence ID" value="KAJ6828079.1"/>
    <property type="molecule type" value="Genomic_DNA"/>
</dbReference>
<keyword evidence="3" id="KW-1185">Reference proteome</keyword>
<gene>
    <name evidence="2" type="ORF">M6B38_365830</name>
</gene>
<reference evidence="2" key="1">
    <citation type="journal article" date="2023" name="GigaByte">
        <title>Genome assembly of the bearded iris, Iris pallida Lam.</title>
        <authorList>
            <person name="Bruccoleri R.E."/>
            <person name="Oakeley E.J."/>
            <person name="Faust A.M.E."/>
            <person name="Altorfer M."/>
            <person name="Dessus-Babus S."/>
            <person name="Burckhardt D."/>
            <person name="Oertli M."/>
            <person name="Naumann U."/>
            <person name="Petersen F."/>
            <person name="Wong J."/>
        </authorList>
    </citation>
    <scope>NUCLEOTIDE SEQUENCE</scope>
    <source>
        <strain evidence="2">GSM-AAB239-AS_SAM_17_03QT</strain>
    </source>
</reference>
<keyword evidence="1" id="KW-1133">Transmembrane helix</keyword>
<reference evidence="2" key="2">
    <citation type="submission" date="2023-04" db="EMBL/GenBank/DDBJ databases">
        <authorList>
            <person name="Bruccoleri R.E."/>
            <person name="Oakeley E.J."/>
            <person name="Faust A.-M."/>
            <person name="Dessus-Babus S."/>
            <person name="Altorfer M."/>
            <person name="Burckhardt D."/>
            <person name="Oertli M."/>
            <person name="Naumann U."/>
            <person name="Petersen F."/>
            <person name="Wong J."/>
        </authorList>
    </citation>
    <scope>NUCLEOTIDE SEQUENCE</scope>
    <source>
        <strain evidence="2">GSM-AAB239-AS_SAM_17_03QT</strain>
        <tissue evidence="2">Leaf</tissue>
    </source>
</reference>
<evidence type="ECO:0000256" key="1">
    <source>
        <dbReference type="SAM" id="Phobius"/>
    </source>
</evidence>
<dbReference type="AlphaFoldDB" id="A0AAX6GHA0"/>
<proteinExistence type="predicted"/>
<evidence type="ECO:0000313" key="3">
    <source>
        <dbReference type="Proteomes" id="UP001140949"/>
    </source>
</evidence>
<feature type="transmembrane region" description="Helical" evidence="1">
    <location>
        <begin position="20"/>
        <end position="44"/>
    </location>
</feature>
<protein>
    <submittedName>
        <fullName evidence="2">Uncharacterized protein</fullName>
    </submittedName>
</protein>
<accession>A0AAX6GHA0</accession>
<dbReference type="Proteomes" id="UP001140949">
    <property type="component" value="Unassembled WGS sequence"/>
</dbReference>
<evidence type="ECO:0000313" key="2">
    <source>
        <dbReference type="EMBL" id="KAJ6828079.1"/>
    </source>
</evidence>
<organism evidence="2 3">
    <name type="scientific">Iris pallida</name>
    <name type="common">Sweet iris</name>
    <dbReference type="NCBI Taxonomy" id="29817"/>
    <lineage>
        <taxon>Eukaryota</taxon>
        <taxon>Viridiplantae</taxon>
        <taxon>Streptophyta</taxon>
        <taxon>Embryophyta</taxon>
        <taxon>Tracheophyta</taxon>
        <taxon>Spermatophyta</taxon>
        <taxon>Magnoliopsida</taxon>
        <taxon>Liliopsida</taxon>
        <taxon>Asparagales</taxon>
        <taxon>Iridaceae</taxon>
        <taxon>Iridoideae</taxon>
        <taxon>Irideae</taxon>
        <taxon>Iris</taxon>
    </lineage>
</organism>
<name>A0AAX6GHA0_IRIPA</name>
<sequence>MQGIDGFVRVQFDLYPGGLGFVFVPVLIITDQGACLVVWVRLLIVSNLARAQSRAVPVLVLLVFKRWRS</sequence>
<comment type="caution">
    <text evidence="2">The sequence shown here is derived from an EMBL/GenBank/DDBJ whole genome shotgun (WGS) entry which is preliminary data.</text>
</comment>